<proteinExistence type="predicted"/>
<dbReference type="OrthoDB" id="7802788at2"/>
<name>A0A2M8W239_9RHOB</name>
<dbReference type="InterPro" id="IPR005546">
    <property type="entry name" value="Autotransporte_beta"/>
</dbReference>
<dbReference type="InterPro" id="IPR036709">
    <property type="entry name" value="Autotransporte_beta_dom_sf"/>
</dbReference>
<dbReference type="Proteomes" id="UP000228531">
    <property type="component" value="Unassembled WGS sequence"/>
</dbReference>
<evidence type="ECO:0000259" key="1">
    <source>
        <dbReference type="PROSITE" id="PS51208"/>
    </source>
</evidence>
<dbReference type="RefSeq" id="WP_100368940.1">
    <property type="nucleotide sequence ID" value="NZ_PGTY01000003.1"/>
</dbReference>
<dbReference type="InterPro" id="IPR011050">
    <property type="entry name" value="Pectin_lyase_fold/virulence"/>
</dbReference>
<dbReference type="SMART" id="SM00869">
    <property type="entry name" value="Autotransporter"/>
    <property type="match status" value="1"/>
</dbReference>
<dbReference type="Pfam" id="PF03797">
    <property type="entry name" value="Autotransporter"/>
    <property type="match status" value="1"/>
</dbReference>
<dbReference type="SUPFAM" id="SSF51126">
    <property type="entry name" value="Pectin lyase-like"/>
    <property type="match status" value="1"/>
</dbReference>
<gene>
    <name evidence="2" type="ORF">BC777_2978</name>
</gene>
<feature type="domain" description="Autotransporter" evidence="1">
    <location>
        <begin position="402"/>
        <end position="677"/>
    </location>
</feature>
<accession>A0A2M8W239</accession>
<comment type="caution">
    <text evidence="2">The sequence shown here is derived from an EMBL/GenBank/DDBJ whole genome shotgun (WGS) entry which is preliminary data.</text>
</comment>
<dbReference type="Gene3D" id="2.40.128.130">
    <property type="entry name" value="Autotransporter beta-domain"/>
    <property type="match status" value="1"/>
</dbReference>
<dbReference type="SUPFAM" id="SSF103515">
    <property type="entry name" value="Autotransporter"/>
    <property type="match status" value="1"/>
</dbReference>
<organism evidence="2 3">
    <name type="scientific">Yoonia maricola</name>
    <dbReference type="NCBI Taxonomy" id="420999"/>
    <lineage>
        <taxon>Bacteria</taxon>
        <taxon>Pseudomonadati</taxon>
        <taxon>Pseudomonadota</taxon>
        <taxon>Alphaproteobacteria</taxon>
        <taxon>Rhodobacterales</taxon>
        <taxon>Paracoccaceae</taxon>
        <taxon>Yoonia</taxon>
    </lineage>
</organism>
<dbReference type="EMBL" id="PGTY01000003">
    <property type="protein sequence ID" value="PJI84984.1"/>
    <property type="molecule type" value="Genomic_DNA"/>
</dbReference>
<evidence type="ECO:0000313" key="2">
    <source>
        <dbReference type="EMBL" id="PJI84984.1"/>
    </source>
</evidence>
<sequence length="677" mass="68888">MSLKFALDLCTPTHRFYNVSWTALIIATLSYQPATAQQAIVVADGETVTETVTLDEDGSTLLVEEGGTIAADGNDDNGVVSNGDNVTITIDGTILTDTSNGDGIEAFGDGVTITNNGNIELDGFVATGIQSEGDDATITNNGTITAQYDGIRSLGDNGVVFNNGQIVSTDFASDGIDAGGENSVATNGVDGVIITEDSSSQGIKTSGDFAAAINHGTIVTESTTSEGILITGQQSEAINTGSITTQDNDSNGIQATGAQSTVMNSGTVTTFGARADAVMLDAEGVTLTNNGLLSATGANSNAIAGSEGAQTVTLGATSQIIGTIDLGEGEDTLNIEAAGTSGVMTILGVETLNVDDRAVLNVVTEIDGETNSAIHIIDVTGASLVNDISDAIASDAHRTLQANAGIDGAWASIFGAARTRGNDGSTFAHDHSFAGLLAGYETTLSGYRTGIVAGVAASEMTTETDTTQIDSESAFGGLYLGMSRGGIDLTASLLAGQDRHETERGLFDSTTGTFETATGSFDSNFVSAGLTVAGQAFDLGGLNVKPSGMASYTVNAIDGYTETGTTQSNLTFDDRIAQTLSMRGQLETFTNLGPADISFRAGIDGRFSDEDDIGISIGADSASFAATNSTSFLGGFVGARTTFAQSDSLTLAGDVEYGFADGQESTVAASLNVSFSF</sequence>
<dbReference type="AlphaFoldDB" id="A0A2M8W239"/>
<reference evidence="2 3" key="1">
    <citation type="submission" date="2017-11" db="EMBL/GenBank/DDBJ databases">
        <title>Genomic Encyclopedia of Archaeal and Bacterial Type Strains, Phase II (KMG-II): From Individual Species to Whole Genera.</title>
        <authorList>
            <person name="Goeker M."/>
        </authorList>
    </citation>
    <scope>NUCLEOTIDE SEQUENCE [LARGE SCALE GENOMIC DNA]</scope>
    <source>
        <strain evidence="2 3">DSM 29128</strain>
    </source>
</reference>
<dbReference type="PROSITE" id="PS51208">
    <property type="entry name" value="AUTOTRANSPORTER"/>
    <property type="match status" value="1"/>
</dbReference>
<keyword evidence="3" id="KW-1185">Reference proteome</keyword>
<protein>
    <recommendedName>
        <fullName evidence="1">Autotransporter domain-containing protein</fullName>
    </recommendedName>
</protein>
<evidence type="ECO:0000313" key="3">
    <source>
        <dbReference type="Proteomes" id="UP000228531"/>
    </source>
</evidence>